<proteinExistence type="predicted"/>
<organism evidence="3 4">
    <name type="scientific">Ceratopteris richardii</name>
    <name type="common">Triangle waterfern</name>
    <dbReference type="NCBI Taxonomy" id="49495"/>
    <lineage>
        <taxon>Eukaryota</taxon>
        <taxon>Viridiplantae</taxon>
        <taxon>Streptophyta</taxon>
        <taxon>Embryophyta</taxon>
        <taxon>Tracheophyta</taxon>
        <taxon>Polypodiopsida</taxon>
        <taxon>Polypodiidae</taxon>
        <taxon>Polypodiales</taxon>
        <taxon>Pteridineae</taxon>
        <taxon>Pteridaceae</taxon>
        <taxon>Parkerioideae</taxon>
        <taxon>Ceratopteris</taxon>
    </lineage>
</organism>
<evidence type="ECO:0008006" key="5">
    <source>
        <dbReference type="Google" id="ProtNLM"/>
    </source>
</evidence>
<keyword evidence="2" id="KW-0812">Transmembrane</keyword>
<name>A0A8T2QR25_CERRI</name>
<feature type="region of interest" description="Disordered" evidence="1">
    <location>
        <begin position="1"/>
        <end position="129"/>
    </location>
</feature>
<evidence type="ECO:0000313" key="4">
    <source>
        <dbReference type="Proteomes" id="UP000825935"/>
    </source>
</evidence>
<feature type="transmembrane region" description="Helical" evidence="2">
    <location>
        <begin position="161"/>
        <end position="185"/>
    </location>
</feature>
<dbReference type="OMA" id="RIQCSIT"/>
<keyword evidence="4" id="KW-1185">Reference proteome</keyword>
<feature type="compositionally biased region" description="Basic residues" evidence="1">
    <location>
        <begin position="94"/>
        <end position="105"/>
    </location>
</feature>
<evidence type="ECO:0000313" key="3">
    <source>
        <dbReference type="EMBL" id="KAH7286044.1"/>
    </source>
</evidence>
<reference evidence="3" key="1">
    <citation type="submission" date="2021-08" db="EMBL/GenBank/DDBJ databases">
        <title>WGS assembly of Ceratopteris richardii.</title>
        <authorList>
            <person name="Marchant D.B."/>
            <person name="Chen G."/>
            <person name="Jenkins J."/>
            <person name="Shu S."/>
            <person name="Leebens-Mack J."/>
            <person name="Grimwood J."/>
            <person name="Schmutz J."/>
            <person name="Soltis P."/>
            <person name="Soltis D."/>
            <person name="Chen Z.-H."/>
        </authorList>
    </citation>
    <scope>NUCLEOTIDE SEQUENCE</scope>
    <source>
        <strain evidence="3">Whitten #5841</strain>
        <tissue evidence="3">Leaf</tissue>
    </source>
</reference>
<comment type="caution">
    <text evidence="3">The sequence shown here is derived from an EMBL/GenBank/DDBJ whole genome shotgun (WGS) entry which is preliminary data.</text>
</comment>
<dbReference type="PANTHER" id="PTHR48436:SF1">
    <property type="entry name" value="2, PUTATIVE-RELATED"/>
    <property type="match status" value="1"/>
</dbReference>
<dbReference type="PANTHER" id="PTHR48436">
    <property type="entry name" value="2, PUTATIVE-RELATED"/>
    <property type="match status" value="1"/>
</dbReference>
<dbReference type="OrthoDB" id="903824at2759"/>
<protein>
    <recommendedName>
        <fullName evidence="5">Late embryogenesis abundant protein LEA-2 subgroup domain-containing protein</fullName>
    </recommendedName>
</protein>
<dbReference type="InterPro" id="IPR055276">
    <property type="entry name" value="NHL41-like"/>
</dbReference>
<gene>
    <name evidence="3" type="ORF">KP509_33G056400</name>
</gene>
<dbReference type="AlphaFoldDB" id="A0A8T2QR25"/>
<evidence type="ECO:0000256" key="2">
    <source>
        <dbReference type="SAM" id="Phobius"/>
    </source>
</evidence>
<keyword evidence="2" id="KW-1133">Transmembrane helix</keyword>
<dbReference type="Proteomes" id="UP000825935">
    <property type="component" value="Chromosome 33"/>
</dbReference>
<accession>A0A8T2QR25</accession>
<feature type="compositionally biased region" description="Polar residues" evidence="1">
    <location>
        <begin position="78"/>
        <end position="91"/>
    </location>
</feature>
<feature type="compositionally biased region" description="Low complexity" evidence="1">
    <location>
        <begin position="116"/>
        <end position="129"/>
    </location>
</feature>
<feature type="compositionally biased region" description="Polar residues" evidence="1">
    <location>
        <begin position="8"/>
        <end position="21"/>
    </location>
</feature>
<keyword evidence="2" id="KW-0472">Membrane</keyword>
<evidence type="ECO:0000256" key="1">
    <source>
        <dbReference type="SAM" id="MobiDB-lite"/>
    </source>
</evidence>
<dbReference type="EMBL" id="CM035438">
    <property type="protein sequence ID" value="KAH7286044.1"/>
    <property type="molecule type" value="Genomic_DNA"/>
</dbReference>
<sequence>MHAKSDSEVTSLPGSSPSHSPRLQHHQQGGGAALSRPFPPAYFVQSPSRDSHDGDSKLSFQSTPLLSPVGSPLHPLANATSESRYSTSSLLPTHGRKHHHHHSRSRILPQPASPASVLSSSNHGRSVSSGYQKKILPSTIYEDDEEYGGAARKSSSISAQIYTFLFVLLSCVVFLFVFIVLFWLICRPSRPALFVKNIVFHNIYMGQGVDASGVPSMLFTVNSTVQIDFENRSRYFGAHLDPLSVSFRFFDLTVASGQMNGYVQSKSSRKVIGVDVQSLRVPLYGASVATGDTRPSLPVNASMLVCSNYYVVGKLLKSRFCTSIACNLEVGSSSMVLLRPLRKTCMYDPPLLEAS</sequence>